<organism evidence="1 2">
    <name type="scientific">Musa troglodytarum</name>
    <name type="common">fe'i banana</name>
    <dbReference type="NCBI Taxonomy" id="320322"/>
    <lineage>
        <taxon>Eukaryota</taxon>
        <taxon>Viridiplantae</taxon>
        <taxon>Streptophyta</taxon>
        <taxon>Embryophyta</taxon>
        <taxon>Tracheophyta</taxon>
        <taxon>Spermatophyta</taxon>
        <taxon>Magnoliopsida</taxon>
        <taxon>Liliopsida</taxon>
        <taxon>Zingiberales</taxon>
        <taxon>Musaceae</taxon>
        <taxon>Musa</taxon>
    </lineage>
</organism>
<accession>A0A9E7HFE6</accession>
<gene>
    <name evidence="1" type="ORF">MUK42_06924</name>
</gene>
<evidence type="ECO:0000313" key="2">
    <source>
        <dbReference type="Proteomes" id="UP001055439"/>
    </source>
</evidence>
<proteinExistence type="predicted"/>
<name>A0A9E7HFE6_9LILI</name>
<evidence type="ECO:0000313" key="1">
    <source>
        <dbReference type="EMBL" id="URE29162.1"/>
    </source>
</evidence>
<dbReference type="AlphaFoldDB" id="A0A9E7HFE6"/>
<keyword evidence="2" id="KW-1185">Reference proteome</keyword>
<protein>
    <submittedName>
        <fullName evidence="1">Uncharacterized protein</fullName>
    </submittedName>
</protein>
<reference evidence="1" key="1">
    <citation type="submission" date="2022-05" db="EMBL/GenBank/DDBJ databases">
        <title>The Musa troglodytarum L. genome provides insights into the mechanism of non-climacteric behaviour and enrichment of carotenoids.</title>
        <authorList>
            <person name="Wang J."/>
        </authorList>
    </citation>
    <scope>NUCLEOTIDE SEQUENCE</scope>
    <source>
        <tissue evidence="1">Leaf</tissue>
    </source>
</reference>
<dbReference type="EMBL" id="CP097510">
    <property type="protein sequence ID" value="URE29162.1"/>
    <property type="molecule type" value="Genomic_DNA"/>
</dbReference>
<sequence length="85" mass="10218">MEMELGLAGKPGLRKCTLSMDKWKWGSSLVERKPRLRRGLKSSRLPRKRLVERPEKLWQSRGRCKVEPEIRHQMHQKLRKELMKI</sequence>
<dbReference type="Proteomes" id="UP001055439">
    <property type="component" value="Chromosome 8"/>
</dbReference>